<feature type="compositionally biased region" description="Pro residues" evidence="1">
    <location>
        <begin position="1"/>
        <end position="12"/>
    </location>
</feature>
<feature type="region of interest" description="Disordered" evidence="1">
    <location>
        <begin position="1"/>
        <end position="64"/>
    </location>
</feature>
<evidence type="ECO:0000256" key="2">
    <source>
        <dbReference type="SAM" id="Phobius"/>
    </source>
</evidence>
<sequence length="117" mass="12077">MLRSETPPPPGNLPADAPPDSENPTSAQLKGDIDSGRTGDKIPHVDVGAAPLGTCDEAGGTPPTPQRVRLARLTERAPSEKAAAGVMQQRTPWITPAYAGAIVAIAAVLAIALWLTH</sequence>
<evidence type="ECO:0000313" key="4">
    <source>
        <dbReference type="EMBL" id="MER2288315.1"/>
    </source>
</evidence>
<comment type="caution">
    <text evidence="3">The sequence shown here is derived from an EMBL/GenBank/DDBJ whole genome shotgun (WGS) entry which is preliminary data.</text>
</comment>
<evidence type="ECO:0000256" key="1">
    <source>
        <dbReference type="SAM" id="MobiDB-lite"/>
    </source>
</evidence>
<accession>A0AAJ1TNE1</accession>
<feature type="transmembrane region" description="Helical" evidence="2">
    <location>
        <begin position="97"/>
        <end position="115"/>
    </location>
</feature>
<keyword evidence="2" id="KW-0472">Membrane</keyword>
<keyword evidence="6" id="KW-1185">Reference proteome</keyword>
<protein>
    <submittedName>
        <fullName evidence="3">Uncharacterized protein</fullName>
    </submittedName>
</protein>
<dbReference type="Proteomes" id="UP001432995">
    <property type="component" value="Unassembled WGS sequence"/>
</dbReference>
<reference evidence="4" key="2">
    <citation type="submission" date="2024-06" db="EMBL/GenBank/DDBJ databases">
        <authorList>
            <person name="Campbell A.G."/>
        </authorList>
    </citation>
    <scope>NUCLEOTIDE SEQUENCE</scope>
    <source>
        <strain evidence="4">EM17</strain>
    </source>
</reference>
<dbReference type="Proteomes" id="UP001223420">
    <property type="component" value="Unassembled WGS sequence"/>
</dbReference>
<proteinExistence type="predicted"/>
<evidence type="ECO:0000313" key="5">
    <source>
        <dbReference type="Proteomes" id="UP001223420"/>
    </source>
</evidence>
<dbReference type="EMBL" id="JBELQD010000006">
    <property type="protein sequence ID" value="MER2288315.1"/>
    <property type="molecule type" value="Genomic_DNA"/>
</dbReference>
<evidence type="ECO:0000313" key="3">
    <source>
        <dbReference type="EMBL" id="MDQ0543896.1"/>
    </source>
</evidence>
<evidence type="ECO:0000313" key="6">
    <source>
        <dbReference type="Proteomes" id="UP001432995"/>
    </source>
</evidence>
<feature type="compositionally biased region" description="Basic and acidic residues" evidence="1">
    <location>
        <begin position="31"/>
        <end position="44"/>
    </location>
</feature>
<dbReference type="RefSeq" id="WP_091860829.1">
    <property type="nucleotide sequence ID" value="NZ_CP033231.1"/>
</dbReference>
<name>A0AAJ1TNE1_9HYPH</name>
<gene>
    <name evidence="4" type="ORF">ABS770_08620</name>
    <name evidence="3" type="ORF">QO001_002825</name>
</gene>
<keyword evidence="2" id="KW-0812">Transmembrane</keyword>
<keyword evidence="2" id="KW-1133">Transmembrane helix</keyword>
<dbReference type="AlphaFoldDB" id="A0AAJ1TNE1"/>
<organism evidence="3 5">
    <name type="scientific">Methylobacterium brachiatum</name>
    <dbReference type="NCBI Taxonomy" id="269660"/>
    <lineage>
        <taxon>Bacteria</taxon>
        <taxon>Pseudomonadati</taxon>
        <taxon>Pseudomonadota</taxon>
        <taxon>Alphaproteobacteria</taxon>
        <taxon>Hyphomicrobiales</taxon>
        <taxon>Methylobacteriaceae</taxon>
        <taxon>Methylobacterium</taxon>
    </lineage>
</organism>
<dbReference type="EMBL" id="JAUSWL010000004">
    <property type="protein sequence ID" value="MDQ0543896.1"/>
    <property type="molecule type" value="Genomic_DNA"/>
</dbReference>
<dbReference type="GeneID" id="90831889"/>
<reference evidence="3" key="1">
    <citation type="submission" date="2023-07" db="EMBL/GenBank/DDBJ databases">
        <title>Genomic Encyclopedia of Type Strains, Phase IV (KMG-IV): sequencing the most valuable type-strain genomes for metagenomic binning, comparative biology and taxonomic classification.</title>
        <authorList>
            <person name="Goeker M."/>
        </authorList>
    </citation>
    <scope>NUCLEOTIDE SEQUENCE</scope>
    <source>
        <strain evidence="3">DSM 19569</strain>
    </source>
</reference>